<gene>
    <name evidence="11" type="ORF">POM88_039737</name>
</gene>
<dbReference type="GO" id="GO:0043531">
    <property type="term" value="F:ADP binding"/>
    <property type="evidence" value="ECO:0007669"/>
    <property type="project" value="InterPro"/>
</dbReference>
<dbReference type="Pfam" id="PF18052">
    <property type="entry name" value="Rx_N"/>
    <property type="match status" value="1"/>
</dbReference>
<evidence type="ECO:0000256" key="1">
    <source>
        <dbReference type="ARBA" id="ARBA00008894"/>
    </source>
</evidence>
<evidence type="ECO:0000259" key="8">
    <source>
        <dbReference type="Pfam" id="PF18052"/>
    </source>
</evidence>
<dbReference type="GO" id="GO:0005524">
    <property type="term" value="F:ATP binding"/>
    <property type="evidence" value="ECO:0007669"/>
    <property type="project" value="UniProtKB-KW"/>
</dbReference>
<feature type="domain" description="R13L1/DRL21-like LRR repeat region" evidence="10">
    <location>
        <begin position="670"/>
        <end position="796"/>
    </location>
</feature>
<dbReference type="InterPro" id="IPR027417">
    <property type="entry name" value="P-loop_NTPase"/>
</dbReference>
<evidence type="ECO:0000259" key="9">
    <source>
        <dbReference type="Pfam" id="PF23559"/>
    </source>
</evidence>
<dbReference type="InterPro" id="IPR002182">
    <property type="entry name" value="NB-ARC"/>
</dbReference>
<dbReference type="Pfam" id="PF25019">
    <property type="entry name" value="LRR_R13L1-DRL21"/>
    <property type="match status" value="1"/>
</dbReference>
<dbReference type="Pfam" id="PF23559">
    <property type="entry name" value="WHD_DRP"/>
    <property type="match status" value="1"/>
</dbReference>
<evidence type="ECO:0000259" key="10">
    <source>
        <dbReference type="Pfam" id="PF25019"/>
    </source>
</evidence>
<accession>A0AAD8HBX2</accession>
<evidence type="ECO:0000313" key="11">
    <source>
        <dbReference type="EMBL" id="KAK1364176.1"/>
    </source>
</evidence>
<reference evidence="11" key="2">
    <citation type="submission" date="2023-05" db="EMBL/GenBank/DDBJ databases">
        <authorList>
            <person name="Schelkunov M.I."/>
        </authorList>
    </citation>
    <scope>NUCLEOTIDE SEQUENCE</scope>
    <source>
        <strain evidence="11">Hsosn_3</strain>
        <tissue evidence="11">Leaf</tissue>
    </source>
</reference>
<dbReference type="FunFam" id="1.10.10.10:FF:000322">
    <property type="entry name" value="Probable disease resistance protein At1g63360"/>
    <property type="match status" value="1"/>
</dbReference>
<comment type="similarity">
    <text evidence="1">Belongs to the disease resistance NB-LRR family.</text>
</comment>
<dbReference type="GO" id="GO:0006952">
    <property type="term" value="P:defense response"/>
    <property type="evidence" value="ECO:0007669"/>
    <property type="project" value="UniProtKB-KW"/>
</dbReference>
<dbReference type="Gene3D" id="1.10.10.10">
    <property type="entry name" value="Winged helix-like DNA-binding domain superfamily/Winged helix DNA-binding domain"/>
    <property type="match status" value="1"/>
</dbReference>
<sequence>MAEAIASDLASALVLKLVSLASNEVIQAWNVYKDLTTLREKLESIDALLLDAQIKKLTMSAVQNWFNKLEAVAHVTDSFMDELEYEVTRQKVENRHKVRDFFIPSKNSLLYRLKVAHKIKSIYTSFDKIFKWAGDLGLKPVAHLSSVVQPRHVRKTPPSEEESLLVGRDNDISFLVQTVCKIHAEDLPVIAILGMGGQGKTTLARMVYNREAVTDMFPKRMWVSVSDDFDFMKILNQMVVSLTSTASVLENTEGLIKRLQKNLKGEKFLLVLDDIWNEKPEEWDNLRNSLLEVGGARGSNIVITTRNQEVVDAIRCSVSYRVEKLSEEDSYQLFKKRAFSHGGVLETEAFAVLGRRMVQRCGGLPLAIKTLGGLLHSKKSEQAWLQIQNSEIWKSKGVLSSLRLSYDNLPLPLKRCFVYCSIMPKDFDIYKDELVQIWMALGFLLPPRGSNMLMEDIGNEYFNILLWNSLLQDIKKDKFGNITSCKMHDLVHDLALELSRHHSVTVKANHVMNHISDARYVRLDKGVSDIKTRILKQNFERVQVLYGGARILGDVLPYIKHLTVLVLNTGEVITELPNSLYKMKYLKHLDISCYRNRLPSHITKLYNLQTLRVWELDELPKKFFKLIKLRHLFIKKAYDKTRCTFVGIESLTCLQTLPHFVVRRDQNCLIGHLRELENLRGKLELYGLGDVENLEEASKARLCTKSNIQCLVLDWSNNEDEREDIEYNDKDVMKGLKPDTNLKELTIANFKGKRFASWITLMTNLVKITLRDCKICEEFPQLGHLPKLREMEIRSMNIVKVIGSRTSEFSKNGTSRTVTTMFPSLTNLRLWNLPKLEEWLEPVMSTDHENQSTVIVFPKLEVLRINSCSKLTNIMSSYLSSLKKLIMHNLDCITILEKLSRNVSSLTYLSMLNISNGGGGGSSSLNMDSIIGEFLKNNSSSLTTMKLYDCPGLTSLILGVALKQLVVSNCPDLTSINVTEESRGLKYLTVERCPSLLALAFLQSVSSTLVQFSFAPRSEELDIFPWPFSFSSAISFPNLISLTLFGWEKVKSILPEGQIDDRLFSTFPALSHLCIINFQGVKALQDSIAKLPALKTFLIWQYVERRVEQNGSRFNIFHVYLGTDELFTTFLPVIFKVRGGEKAISVQHSHILKNNFINFPPTQQRELSLINIVFGNNIAQLSLINIVFGNSIAELEFSSFVFMCYSSPRFWWGNSHEAKVDVEFKNYGKLATRKQGEVRPTSILTYRSVVLFEAQKKAKAQKEKAGSDVYVLQRRAESGLYSKLKKNRKYNTTTLAQAQTINAETSSIKWVGSTVLRMEPKKTLSSLTLCIKRLIYIWTEAPGYWCWRG</sequence>
<dbReference type="InterPro" id="IPR058922">
    <property type="entry name" value="WHD_DRP"/>
</dbReference>
<dbReference type="InterPro" id="IPR056789">
    <property type="entry name" value="LRR_R13L1-DRL21"/>
</dbReference>
<feature type="domain" description="Disease resistance N-terminal" evidence="8">
    <location>
        <begin position="11"/>
        <end position="97"/>
    </location>
</feature>
<keyword evidence="4" id="KW-0547">Nucleotide-binding</keyword>
<protein>
    <submittedName>
        <fullName evidence="11">Disease resistance protein RGA3</fullName>
    </submittedName>
</protein>
<evidence type="ECO:0000256" key="3">
    <source>
        <dbReference type="ARBA" id="ARBA00022737"/>
    </source>
</evidence>
<dbReference type="Proteomes" id="UP001237642">
    <property type="component" value="Unassembled WGS sequence"/>
</dbReference>
<dbReference type="Pfam" id="PF00931">
    <property type="entry name" value="NB-ARC"/>
    <property type="match status" value="1"/>
</dbReference>
<feature type="domain" description="Disease resistance protein winged helix" evidence="9">
    <location>
        <begin position="422"/>
        <end position="495"/>
    </location>
</feature>
<keyword evidence="12" id="KW-1185">Reference proteome</keyword>
<organism evidence="11 12">
    <name type="scientific">Heracleum sosnowskyi</name>
    <dbReference type="NCBI Taxonomy" id="360622"/>
    <lineage>
        <taxon>Eukaryota</taxon>
        <taxon>Viridiplantae</taxon>
        <taxon>Streptophyta</taxon>
        <taxon>Embryophyta</taxon>
        <taxon>Tracheophyta</taxon>
        <taxon>Spermatophyta</taxon>
        <taxon>Magnoliopsida</taxon>
        <taxon>eudicotyledons</taxon>
        <taxon>Gunneridae</taxon>
        <taxon>Pentapetalae</taxon>
        <taxon>asterids</taxon>
        <taxon>campanulids</taxon>
        <taxon>Apiales</taxon>
        <taxon>Apiaceae</taxon>
        <taxon>Apioideae</taxon>
        <taxon>apioid superclade</taxon>
        <taxon>Tordylieae</taxon>
        <taxon>Tordyliinae</taxon>
        <taxon>Heracleum</taxon>
    </lineage>
</organism>
<dbReference type="Gene3D" id="1.10.8.430">
    <property type="entry name" value="Helical domain of apoptotic protease-activating factors"/>
    <property type="match status" value="1"/>
</dbReference>
<evidence type="ECO:0000313" key="12">
    <source>
        <dbReference type="Proteomes" id="UP001237642"/>
    </source>
</evidence>
<dbReference type="EMBL" id="JAUIZM010000009">
    <property type="protein sequence ID" value="KAK1364176.1"/>
    <property type="molecule type" value="Genomic_DNA"/>
</dbReference>
<keyword evidence="3" id="KW-0677">Repeat</keyword>
<dbReference type="Gene3D" id="3.40.50.300">
    <property type="entry name" value="P-loop containing nucleotide triphosphate hydrolases"/>
    <property type="match status" value="1"/>
</dbReference>
<proteinExistence type="inferred from homology"/>
<dbReference type="PANTHER" id="PTHR36766">
    <property type="entry name" value="PLANT BROAD-SPECTRUM MILDEW RESISTANCE PROTEIN RPW8"/>
    <property type="match status" value="1"/>
</dbReference>
<dbReference type="InterPro" id="IPR032675">
    <property type="entry name" value="LRR_dom_sf"/>
</dbReference>
<dbReference type="Gene3D" id="1.20.5.4130">
    <property type="match status" value="1"/>
</dbReference>
<evidence type="ECO:0000256" key="5">
    <source>
        <dbReference type="ARBA" id="ARBA00022821"/>
    </source>
</evidence>
<keyword evidence="6" id="KW-0067">ATP-binding</keyword>
<keyword evidence="5" id="KW-0611">Plant defense</keyword>
<keyword evidence="2" id="KW-0433">Leucine-rich repeat</keyword>
<dbReference type="InterPro" id="IPR041118">
    <property type="entry name" value="Rx_N"/>
</dbReference>
<evidence type="ECO:0000259" key="7">
    <source>
        <dbReference type="Pfam" id="PF00931"/>
    </source>
</evidence>
<name>A0AAD8HBX2_9APIA</name>
<dbReference type="InterPro" id="IPR036388">
    <property type="entry name" value="WH-like_DNA-bd_sf"/>
</dbReference>
<dbReference type="SUPFAM" id="SSF52058">
    <property type="entry name" value="L domain-like"/>
    <property type="match status" value="2"/>
</dbReference>
<evidence type="ECO:0000256" key="4">
    <source>
        <dbReference type="ARBA" id="ARBA00022741"/>
    </source>
</evidence>
<evidence type="ECO:0000256" key="2">
    <source>
        <dbReference type="ARBA" id="ARBA00022614"/>
    </source>
</evidence>
<dbReference type="Gene3D" id="3.80.10.10">
    <property type="entry name" value="Ribonuclease Inhibitor"/>
    <property type="match status" value="2"/>
</dbReference>
<evidence type="ECO:0000256" key="6">
    <source>
        <dbReference type="ARBA" id="ARBA00022840"/>
    </source>
</evidence>
<dbReference type="PRINTS" id="PR00364">
    <property type="entry name" value="DISEASERSIST"/>
</dbReference>
<feature type="domain" description="NB-ARC" evidence="7">
    <location>
        <begin position="184"/>
        <end position="340"/>
    </location>
</feature>
<dbReference type="GO" id="GO:0051707">
    <property type="term" value="P:response to other organism"/>
    <property type="evidence" value="ECO:0007669"/>
    <property type="project" value="UniProtKB-ARBA"/>
</dbReference>
<dbReference type="InterPro" id="IPR042197">
    <property type="entry name" value="Apaf_helical"/>
</dbReference>
<dbReference type="PANTHER" id="PTHR36766:SF70">
    <property type="entry name" value="DISEASE RESISTANCE PROTEIN RGA4"/>
    <property type="match status" value="1"/>
</dbReference>
<dbReference type="SUPFAM" id="SSF52540">
    <property type="entry name" value="P-loop containing nucleoside triphosphate hydrolases"/>
    <property type="match status" value="1"/>
</dbReference>
<reference evidence="11" key="1">
    <citation type="submission" date="2023-02" db="EMBL/GenBank/DDBJ databases">
        <title>Genome of toxic invasive species Heracleum sosnowskyi carries increased number of genes despite the absence of recent whole-genome duplications.</title>
        <authorList>
            <person name="Schelkunov M."/>
            <person name="Shtratnikova V."/>
            <person name="Makarenko M."/>
            <person name="Klepikova A."/>
            <person name="Omelchenko D."/>
            <person name="Novikova G."/>
            <person name="Obukhova E."/>
            <person name="Bogdanov V."/>
            <person name="Penin A."/>
            <person name="Logacheva M."/>
        </authorList>
    </citation>
    <scope>NUCLEOTIDE SEQUENCE</scope>
    <source>
        <strain evidence="11">Hsosn_3</strain>
        <tissue evidence="11">Leaf</tissue>
    </source>
</reference>
<comment type="caution">
    <text evidence="11">The sequence shown here is derived from an EMBL/GenBank/DDBJ whole genome shotgun (WGS) entry which is preliminary data.</text>
</comment>